<dbReference type="InterPro" id="IPR048571">
    <property type="entry name" value="RuBisCO_activase_AAA_helical"/>
</dbReference>
<dbReference type="PANTHER" id="PTHR32429">
    <property type="match status" value="1"/>
</dbReference>
<evidence type="ECO:0000256" key="2">
    <source>
        <dbReference type="ARBA" id="ARBA00022741"/>
    </source>
</evidence>
<keyword evidence="3" id="KW-0067">ATP-binding</keyword>
<evidence type="ECO:0000313" key="5">
    <source>
        <dbReference type="EMBL" id="CAE0804485.1"/>
    </source>
</evidence>
<protein>
    <recommendedName>
        <fullName evidence="4">Ribulose bisphosphate carboxylase/oxygenase activase AAA helical domain-containing protein</fullName>
    </recommendedName>
</protein>
<reference evidence="5" key="1">
    <citation type="submission" date="2021-01" db="EMBL/GenBank/DDBJ databases">
        <authorList>
            <person name="Corre E."/>
            <person name="Pelletier E."/>
            <person name="Niang G."/>
            <person name="Scheremetjew M."/>
            <person name="Finn R."/>
            <person name="Kale V."/>
            <person name="Holt S."/>
            <person name="Cochrane G."/>
            <person name="Meng A."/>
            <person name="Brown T."/>
            <person name="Cohen L."/>
        </authorList>
    </citation>
    <scope>NUCLEOTIDE SEQUENCE</scope>
    <source>
        <strain evidence="5">CCMP1594</strain>
    </source>
</reference>
<proteinExistence type="predicted"/>
<gene>
    <name evidence="5" type="ORF">EGYM00163_LOCUS15609</name>
</gene>
<comment type="subcellular location">
    <subcellularLocation>
        <location evidence="1">Plastid</location>
        <location evidence="1">Chloroplast stroma</location>
    </subcellularLocation>
</comment>
<dbReference type="Pfam" id="PF21228">
    <property type="entry name" value="RuBisCO_activase_AAA_helical"/>
    <property type="match status" value="2"/>
</dbReference>
<dbReference type="PANTHER" id="PTHR32429:SF11">
    <property type="entry name" value="RIBULOSE BISPHOSPHATE CARBOXYLASE_OXYGENASE ACTIVASE, CHLOROPLASTIC"/>
    <property type="match status" value="1"/>
</dbReference>
<sequence>MAYIQQIGAENLSAALINGQEAPGFDIPSMTLENLVKCGKQVMEEQDNVASAAQPGLTRETAFFMGVCSGIFKGDPITSDEVATLVQTFPNQPVEFFASLRCRIYDDSLLEYIQDVGVTNLKDTLINAASPPKFEAPLTLENLVKYGQRLVDEQTDE</sequence>
<keyword evidence="2" id="KW-0547">Nucleotide-binding</keyword>
<evidence type="ECO:0000256" key="3">
    <source>
        <dbReference type="ARBA" id="ARBA00022840"/>
    </source>
</evidence>
<accession>A0A7S4CRT5</accession>
<dbReference type="InterPro" id="IPR044960">
    <property type="entry name" value="RCA-like"/>
</dbReference>
<feature type="domain" description="Ribulose bisphosphate carboxylase/oxygenase activase AAA helical" evidence="4">
    <location>
        <begin position="65"/>
        <end position="154"/>
    </location>
</feature>
<feature type="domain" description="Ribulose bisphosphate carboxylase/oxygenase activase AAA helical" evidence="4">
    <location>
        <begin position="2"/>
        <end position="46"/>
    </location>
</feature>
<dbReference type="AlphaFoldDB" id="A0A7S4CRT5"/>
<organism evidence="5">
    <name type="scientific">Eutreptiella gymnastica</name>
    <dbReference type="NCBI Taxonomy" id="73025"/>
    <lineage>
        <taxon>Eukaryota</taxon>
        <taxon>Discoba</taxon>
        <taxon>Euglenozoa</taxon>
        <taxon>Euglenida</taxon>
        <taxon>Spirocuta</taxon>
        <taxon>Euglenophyceae</taxon>
        <taxon>Eutreptiales</taxon>
        <taxon>Eutreptiaceae</taxon>
        <taxon>Eutreptiella</taxon>
    </lineage>
</organism>
<evidence type="ECO:0000256" key="1">
    <source>
        <dbReference type="ARBA" id="ARBA00004470"/>
    </source>
</evidence>
<evidence type="ECO:0000259" key="4">
    <source>
        <dbReference type="Pfam" id="PF21228"/>
    </source>
</evidence>
<dbReference type="GO" id="GO:0009570">
    <property type="term" value="C:chloroplast stroma"/>
    <property type="evidence" value="ECO:0007669"/>
    <property type="project" value="UniProtKB-SubCell"/>
</dbReference>
<dbReference type="GO" id="GO:0005524">
    <property type="term" value="F:ATP binding"/>
    <property type="evidence" value="ECO:0007669"/>
    <property type="project" value="UniProtKB-KW"/>
</dbReference>
<name>A0A7S4CRT5_9EUGL</name>
<dbReference type="EMBL" id="HBJA01045048">
    <property type="protein sequence ID" value="CAE0804485.1"/>
    <property type="molecule type" value="Transcribed_RNA"/>
</dbReference>
<dbReference type="Gene3D" id="1.10.8.1070">
    <property type="match status" value="2"/>
</dbReference>